<feature type="transmembrane region" description="Helical" evidence="10">
    <location>
        <begin position="33"/>
        <end position="50"/>
    </location>
</feature>
<dbReference type="Gene3D" id="3.30.565.10">
    <property type="entry name" value="Histidine kinase-like ATPase, C-terminal domain"/>
    <property type="match status" value="1"/>
</dbReference>
<dbReference type="InterPro" id="IPR050482">
    <property type="entry name" value="Sensor_HK_TwoCompSys"/>
</dbReference>
<evidence type="ECO:0000256" key="10">
    <source>
        <dbReference type="SAM" id="Phobius"/>
    </source>
</evidence>
<dbReference type="InterPro" id="IPR003594">
    <property type="entry name" value="HATPase_dom"/>
</dbReference>
<evidence type="ECO:0000256" key="9">
    <source>
        <dbReference type="SAM" id="Coils"/>
    </source>
</evidence>
<dbReference type="AlphaFoldDB" id="A0A917DH67"/>
<feature type="transmembrane region" description="Helical" evidence="10">
    <location>
        <begin position="139"/>
        <end position="160"/>
    </location>
</feature>
<dbReference type="EC" id="2.7.13.3" evidence="2"/>
<dbReference type="Proteomes" id="UP000633205">
    <property type="component" value="Unassembled WGS sequence"/>
</dbReference>
<feature type="transmembrane region" description="Helical" evidence="10">
    <location>
        <begin position="98"/>
        <end position="119"/>
    </location>
</feature>
<feature type="domain" description="Signal transduction histidine kinase subgroup 3 dimerisation and phosphoacceptor" evidence="12">
    <location>
        <begin position="194"/>
        <end position="255"/>
    </location>
</feature>
<evidence type="ECO:0000256" key="2">
    <source>
        <dbReference type="ARBA" id="ARBA00012438"/>
    </source>
</evidence>
<dbReference type="EMBL" id="BMHO01000001">
    <property type="protein sequence ID" value="GGD36566.1"/>
    <property type="molecule type" value="Genomic_DNA"/>
</dbReference>
<dbReference type="InterPro" id="IPR011712">
    <property type="entry name" value="Sig_transdc_His_kin_sub3_dim/P"/>
</dbReference>
<evidence type="ECO:0000256" key="6">
    <source>
        <dbReference type="ARBA" id="ARBA00022777"/>
    </source>
</evidence>
<dbReference type="Pfam" id="PF07730">
    <property type="entry name" value="HisKA_3"/>
    <property type="match status" value="1"/>
</dbReference>
<reference evidence="13" key="2">
    <citation type="submission" date="2020-09" db="EMBL/GenBank/DDBJ databases">
        <authorList>
            <person name="Sun Q."/>
            <person name="Zhou Y."/>
        </authorList>
    </citation>
    <scope>NUCLEOTIDE SEQUENCE</scope>
    <source>
        <strain evidence="13">CGMCC 1.15152</strain>
    </source>
</reference>
<keyword evidence="7" id="KW-0067">ATP-binding</keyword>
<evidence type="ECO:0000256" key="4">
    <source>
        <dbReference type="ARBA" id="ARBA00022679"/>
    </source>
</evidence>
<evidence type="ECO:0000313" key="14">
    <source>
        <dbReference type="Proteomes" id="UP000633205"/>
    </source>
</evidence>
<keyword evidence="8" id="KW-0902">Two-component regulatory system</keyword>
<dbReference type="GO" id="GO:0000155">
    <property type="term" value="F:phosphorelay sensor kinase activity"/>
    <property type="evidence" value="ECO:0007669"/>
    <property type="project" value="InterPro"/>
</dbReference>
<dbReference type="PANTHER" id="PTHR24421">
    <property type="entry name" value="NITRATE/NITRITE SENSOR PROTEIN NARX-RELATED"/>
    <property type="match status" value="1"/>
</dbReference>
<dbReference type="CDD" id="cd16917">
    <property type="entry name" value="HATPase_UhpB-NarQ-NarX-like"/>
    <property type="match status" value="1"/>
</dbReference>
<evidence type="ECO:0000259" key="11">
    <source>
        <dbReference type="Pfam" id="PF02518"/>
    </source>
</evidence>
<evidence type="ECO:0000256" key="7">
    <source>
        <dbReference type="ARBA" id="ARBA00022840"/>
    </source>
</evidence>
<keyword evidence="4" id="KW-0808">Transferase</keyword>
<reference evidence="13" key="1">
    <citation type="journal article" date="2014" name="Int. J. Syst. Evol. Microbiol.">
        <title>Complete genome sequence of Corynebacterium casei LMG S-19264T (=DSM 44701T), isolated from a smear-ripened cheese.</title>
        <authorList>
            <consortium name="US DOE Joint Genome Institute (JGI-PGF)"/>
            <person name="Walter F."/>
            <person name="Albersmeier A."/>
            <person name="Kalinowski J."/>
            <person name="Ruckert C."/>
        </authorList>
    </citation>
    <scope>NUCLEOTIDE SEQUENCE</scope>
    <source>
        <strain evidence="13">CGMCC 1.15152</strain>
    </source>
</reference>
<keyword evidence="5" id="KW-0547">Nucleotide-binding</keyword>
<dbReference type="InterPro" id="IPR036890">
    <property type="entry name" value="HATPase_C_sf"/>
</dbReference>
<feature type="coiled-coil region" evidence="9">
    <location>
        <begin position="169"/>
        <end position="196"/>
    </location>
</feature>
<evidence type="ECO:0000256" key="5">
    <source>
        <dbReference type="ARBA" id="ARBA00022741"/>
    </source>
</evidence>
<evidence type="ECO:0000256" key="8">
    <source>
        <dbReference type="ARBA" id="ARBA00023012"/>
    </source>
</evidence>
<dbReference type="Pfam" id="PF02518">
    <property type="entry name" value="HATPase_c"/>
    <property type="match status" value="1"/>
</dbReference>
<dbReference type="PANTHER" id="PTHR24421:SF10">
    <property type="entry name" value="NITRATE_NITRITE SENSOR PROTEIN NARQ"/>
    <property type="match status" value="1"/>
</dbReference>
<keyword evidence="6" id="KW-0418">Kinase</keyword>
<dbReference type="GO" id="GO:0016020">
    <property type="term" value="C:membrane"/>
    <property type="evidence" value="ECO:0007669"/>
    <property type="project" value="InterPro"/>
</dbReference>
<keyword evidence="10" id="KW-1133">Transmembrane helix</keyword>
<dbReference type="SUPFAM" id="SSF55874">
    <property type="entry name" value="ATPase domain of HSP90 chaperone/DNA topoisomerase II/histidine kinase"/>
    <property type="match status" value="1"/>
</dbReference>
<keyword evidence="10" id="KW-0472">Membrane</keyword>
<proteinExistence type="predicted"/>
<keyword evidence="10" id="KW-0812">Transmembrane</keyword>
<dbReference type="GO" id="GO:0046983">
    <property type="term" value="F:protein dimerization activity"/>
    <property type="evidence" value="ECO:0007669"/>
    <property type="project" value="InterPro"/>
</dbReference>
<sequence>MSLTKAGAAELAAYLLLAGLLGYLSLESELGSPAWAVVLLGLGGVATILLRQRLPLVTLVVAPALMLLSAAAGSMAEALPVVAALLRTGVAESARRAWALFGVTIAAGTAAALVLAVRVRTGPPFLGLSPRAEADAWDLDWLSLGSLFATIALIATLIGVNVGHRRRHIAALVDRAERMRRERDQQADMARALERERISREMHDVIAHSLSVMIALADGARVTVPERRDEAQRIIGQIADTGRRTLGEVRRLLSTATHGETVSERPLGVTELPRLVDEFVEAGLPVRLERSGELGADTAVGLTIYRIVQESLTNALRHAKDVRNVLVRLELSESAATILVEDDAAPAIPSESPGRGLVGIRERVALYDGDVEAGPRDGGGWRVFVRLRTEGS</sequence>
<comment type="catalytic activity">
    <reaction evidence="1">
        <text>ATP + protein L-histidine = ADP + protein N-phospho-L-histidine.</text>
        <dbReference type="EC" id="2.7.13.3"/>
    </reaction>
</comment>
<feature type="transmembrane region" description="Helical" evidence="10">
    <location>
        <begin position="6"/>
        <end position="26"/>
    </location>
</feature>
<protein>
    <recommendedName>
        <fullName evidence="2">histidine kinase</fullName>
        <ecNumber evidence="2">2.7.13.3</ecNumber>
    </recommendedName>
</protein>
<evidence type="ECO:0000256" key="3">
    <source>
        <dbReference type="ARBA" id="ARBA00022553"/>
    </source>
</evidence>
<organism evidence="13 14">
    <name type="scientific">Microbacterium faecale</name>
    <dbReference type="NCBI Taxonomy" id="1804630"/>
    <lineage>
        <taxon>Bacteria</taxon>
        <taxon>Bacillati</taxon>
        <taxon>Actinomycetota</taxon>
        <taxon>Actinomycetes</taxon>
        <taxon>Micrococcales</taxon>
        <taxon>Microbacteriaceae</taxon>
        <taxon>Microbacterium</taxon>
    </lineage>
</organism>
<dbReference type="GO" id="GO:0005524">
    <property type="term" value="F:ATP binding"/>
    <property type="evidence" value="ECO:0007669"/>
    <property type="project" value="UniProtKB-KW"/>
</dbReference>
<gene>
    <name evidence="13" type="ORF">GCM10010915_16520</name>
</gene>
<dbReference type="RefSeq" id="WP_188711793.1">
    <property type="nucleotide sequence ID" value="NZ_BMHO01000001.1"/>
</dbReference>
<name>A0A917DH67_9MICO</name>
<comment type="caution">
    <text evidence="13">The sequence shown here is derived from an EMBL/GenBank/DDBJ whole genome shotgun (WGS) entry which is preliminary data.</text>
</comment>
<evidence type="ECO:0000313" key="13">
    <source>
        <dbReference type="EMBL" id="GGD36566.1"/>
    </source>
</evidence>
<feature type="domain" description="Histidine kinase/HSP90-like ATPase" evidence="11">
    <location>
        <begin position="303"/>
        <end position="389"/>
    </location>
</feature>
<keyword evidence="14" id="KW-1185">Reference proteome</keyword>
<keyword evidence="3" id="KW-0597">Phosphoprotein</keyword>
<dbReference type="Gene3D" id="1.20.5.1930">
    <property type="match status" value="1"/>
</dbReference>
<evidence type="ECO:0000256" key="1">
    <source>
        <dbReference type="ARBA" id="ARBA00000085"/>
    </source>
</evidence>
<keyword evidence="9" id="KW-0175">Coiled coil</keyword>
<accession>A0A917DH67</accession>
<evidence type="ECO:0000259" key="12">
    <source>
        <dbReference type="Pfam" id="PF07730"/>
    </source>
</evidence>